<dbReference type="HOGENOM" id="CLU_2498105_0_0_1"/>
<name>A0A0C3CDV7_HEBCY</name>
<evidence type="ECO:0000313" key="1">
    <source>
        <dbReference type="EMBL" id="KIM42399.1"/>
    </source>
</evidence>
<reference evidence="2" key="2">
    <citation type="submission" date="2015-01" db="EMBL/GenBank/DDBJ databases">
        <title>Evolutionary Origins and Diversification of the Mycorrhizal Mutualists.</title>
        <authorList>
            <consortium name="DOE Joint Genome Institute"/>
            <consortium name="Mycorrhizal Genomics Consortium"/>
            <person name="Kohler A."/>
            <person name="Kuo A."/>
            <person name="Nagy L.G."/>
            <person name="Floudas D."/>
            <person name="Copeland A."/>
            <person name="Barry K.W."/>
            <person name="Cichocki N."/>
            <person name="Veneault-Fourrey C."/>
            <person name="LaButti K."/>
            <person name="Lindquist E.A."/>
            <person name="Lipzen A."/>
            <person name="Lundell T."/>
            <person name="Morin E."/>
            <person name="Murat C."/>
            <person name="Riley R."/>
            <person name="Ohm R."/>
            <person name="Sun H."/>
            <person name="Tunlid A."/>
            <person name="Henrissat B."/>
            <person name="Grigoriev I.V."/>
            <person name="Hibbett D.S."/>
            <person name="Martin F."/>
        </authorList>
    </citation>
    <scope>NUCLEOTIDE SEQUENCE [LARGE SCALE GENOMIC DNA]</scope>
    <source>
        <strain evidence="2">h7</strain>
    </source>
</reference>
<dbReference type="EMBL" id="KN831778">
    <property type="protein sequence ID" value="KIM42399.1"/>
    <property type="molecule type" value="Genomic_DNA"/>
</dbReference>
<proteinExistence type="predicted"/>
<dbReference type="AlphaFoldDB" id="A0A0C3CDV7"/>
<organism evidence="1 2">
    <name type="scientific">Hebeloma cylindrosporum</name>
    <dbReference type="NCBI Taxonomy" id="76867"/>
    <lineage>
        <taxon>Eukaryota</taxon>
        <taxon>Fungi</taxon>
        <taxon>Dikarya</taxon>
        <taxon>Basidiomycota</taxon>
        <taxon>Agaricomycotina</taxon>
        <taxon>Agaricomycetes</taxon>
        <taxon>Agaricomycetidae</taxon>
        <taxon>Agaricales</taxon>
        <taxon>Agaricineae</taxon>
        <taxon>Hymenogastraceae</taxon>
        <taxon>Hebeloma</taxon>
    </lineage>
</organism>
<keyword evidence="2" id="KW-1185">Reference proteome</keyword>
<gene>
    <name evidence="1" type="ORF">M413DRAFT_133266</name>
</gene>
<dbReference type="Proteomes" id="UP000053424">
    <property type="component" value="Unassembled WGS sequence"/>
</dbReference>
<accession>A0A0C3CDV7</accession>
<reference evidence="1 2" key="1">
    <citation type="submission" date="2014-04" db="EMBL/GenBank/DDBJ databases">
        <authorList>
            <consortium name="DOE Joint Genome Institute"/>
            <person name="Kuo A."/>
            <person name="Gay G."/>
            <person name="Dore J."/>
            <person name="Kohler A."/>
            <person name="Nagy L.G."/>
            <person name="Floudas D."/>
            <person name="Copeland A."/>
            <person name="Barry K.W."/>
            <person name="Cichocki N."/>
            <person name="Veneault-Fourrey C."/>
            <person name="LaButti K."/>
            <person name="Lindquist E.A."/>
            <person name="Lipzen A."/>
            <person name="Lundell T."/>
            <person name="Morin E."/>
            <person name="Murat C."/>
            <person name="Sun H."/>
            <person name="Tunlid A."/>
            <person name="Henrissat B."/>
            <person name="Grigoriev I.V."/>
            <person name="Hibbett D.S."/>
            <person name="Martin F."/>
            <person name="Nordberg H.P."/>
            <person name="Cantor M.N."/>
            <person name="Hua S.X."/>
        </authorList>
    </citation>
    <scope>NUCLEOTIDE SEQUENCE [LARGE SCALE GENOMIC DNA]</scope>
    <source>
        <strain evidence="2">h7</strain>
    </source>
</reference>
<sequence length="86" mass="9929">MMLVCFSSFIFPSSSLIYITESFRNASKTIWCRGLFFFFYKAKSRRLRLCSVLLLPISQARIFTHIPCCLGFDIYGQVSKPNMIIG</sequence>
<protein>
    <submittedName>
        <fullName evidence="1">Uncharacterized protein</fullName>
    </submittedName>
</protein>
<evidence type="ECO:0000313" key="2">
    <source>
        <dbReference type="Proteomes" id="UP000053424"/>
    </source>
</evidence>